<feature type="domain" description="FAD/NAD(P)-binding" evidence="5">
    <location>
        <begin position="18"/>
        <end position="142"/>
    </location>
</feature>
<evidence type="ECO:0000313" key="6">
    <source>
        <dbReference type="EMBL" id="KAK7709279.1"/>
    </source>
</evidence>
<sequence length="340" mass="36744">MLLKMAAKNKAPTPELVDVLIVGGGPAGLTSAIAIARNLHTAIVFDSQSYRNERTSHFHMLPTWDGKNPYAFRDAARENTLENYDTIFYENVEIKKAKKNDDELFELTDESGKVWKGRSLVLATGIIDEPLDIPGFEDCWAHSIFHCLFCHGYEQRGSASAGVLAINDVAPIPIALHVSRNAAQLVKSVTIYTNGETSQVDNLQAAIGPSAPMTVDTRRITRFVLGPDKIGLTLHFEDGTTKDEAFLSHKPKSKLKSSELAEQLGLELTPQGDIKANPPFGETSLGGCFAAGDNASFLKTTPNALNAGANSAAGTASHVQSRKYGQKSLSEFMQSQKPAA</sequence>
<keyword evidence="7" id="KW-1185">Reference proteome</keyword>
<keyword evidence="2" id="KW-0285">Flavoprotein</keyword>
<evidence type="ECO:0000259" key="5">
    <source>
        <dbReference type="Pfam" id="PF07992"/>
    </source>
</evidence>
<feature type="compositionally biased region" description="Low complexity" evidence="4">
    <location>
        <begin position="305"/>
        <end position="317"/>
    </location>
</feature>
<dbReference type="InterPro" id="IPR050097">
    <property type="entry name" value="Ferredoxin-NADP_redctase_2"/>
</dbReference>
<dbReference type="Proteomes" id="UP001430848">
    <property type="component" value="Unassembled WGS sequence"/>
</dbReference>
<evidence type="ECO:0000256" key="3">
    <source>
        <dbReference type="ARBA" id="ARBA00023002"/>
    </source>
</evidence>
<dbReference type="EMBL" id="JAKNSF020000171">
    <property type="protein sequence ID" value="KAK7709279.1"/>
    <property type="molecule type" value="Genomic_DNA"/>
</dbReference>
<evidence type="ECO:0000313" key="7">
    <source>
        <dbReference type="Proteomes" id="UP001430848"/>
    </source>
</evidence>
<protein>
    <recommendedName>
        <fullName evidence="5">FAD/NAD(P)-binding domain-containing protein</fullName>
    </recommendedName>
</protein>
<dbReference type="InterPro" id="IPR036188">
    <property type="entry name" value="FAD/NAD-bd_sf"/>
</dbReference>
<dbReference type="PANTHER" id="PTHR48105">
    <property type="entry name" value="THIOREDOXIN REDUCTASE 1-RELATED-RELATED"/>
    <property type="match status" value="1"/>
</dbReference>
<dbReference type="SUPFAM" id="SSF51905">
    <property type="entry name" value="FAD/NAD(P)-binding domain"/>
    <property type="match status" value="1"/>
</dbReference>
<evidence type="ECO:0000256" key="1">
    <source>
        <dbReference type="ARBA" id="ARBA00009333"/>
    </source>
</evidence>
<evidence type="ECO:0000256" key="2">
    <source>
        <dbReference type="ARBA" id="ARBA00022630"/>
    </source>
</evidence>
<dbReference type="PRINTS" id="PR00368">
    <property type="entry name" value="FADPNR"/>
</dbReference>
<comment type="similarity">
    <text evidence="1">Belongs to the class-II pyridine nucleotide-disulfide oxidoreductase family.</text>
</comment>
<feature type="compositionally biased region" description="Polar residues" evidence="4">
    <location>
        <begin position="327"/>
        <end position="340"/>
    </location>
</feature>
<proteinExistence type="inferred from homology"/>
<dbReference type="Pfam" id="PF07992">
    <property type="entry name" value="Pyr_redox_2"/>
    <property type="match status" value="1"/>
</dbReference>
<feature type="region of interest" description="Disordered" evidence="4">
    <location>
        <begin position="305"/>
        <end position="340"/>
    </location>
</feature>
<evidence type="ECO:0000256" key="4">
    <source>
        <dbReference type="SAM" id="MobiDB-lite"/>
    </source>
</evidence>
<organism evidence="6 7">
    <name type="scientific">Diaporthe eres</name>
    <name type="common">Phomopsis oblonga</name>
    <dbReference type="NCBI Taxonomy" id="83184"/>
    <lineage>
        <taxon>Eukaryota</taxon>
        <taxon>Fungi</taxon>
        <taxon>Dikarya</taxon>
        <taxon>Ascomycota</taxon>
        <taxon>Pezizomycotina</taxon>
        <taxon>Sordariomycetes</taxon>
        <taxon>Sordariomycetidae</taxon>
        <taxon>Diaporthales</taxon>
        <taxon>Diaporthaceae</taxon>
        <taxon>Diaporthe</taxon>
        <taxon>Diaporthe eres species complex</taxon>
    </lineage>
</organism>
<reference evidence="6 7" key="1">
    <citation type="submission" date="2024-02" db="EMBL/GenBank/DDBJ databases">
        <title>De novo assembly and annotation of 12 fungi associated with fruit tree decline syndrome in Ontario, Canada.</title>
        <authorList>
            <person name="Sulman M."/>
            <person name="Ellouze W."/>
            <person name="Ilyukhin E."/>
        </authorList>
    </citation>
    <scope>NUCLEOTIDE SEQUENCE [LARGE SCALE GENOMIC DNA]</scope>
    <source>
        <strain evidence="6 7">M169</strain>
    </source>
</reference>
<name>A0ABR1NNZ4_DIAER</name>
<dbReference type="InterPro" id="IPR023753">
    <property type="entry name" value="FAD/NAD-binding_dom"/>
</dbReference>
<dbReference type="Gene3D" id="3.50.50.60">
    <property type="entry name" value="FAD/NAD(P)-binding domain"/>
    <property type="match status" value="2"/>
</dbReference>
<gene>
    <name evidence="6" type="ORF">SLS63_013247</name>
</gene>
<keyword evidence="3" id="KW-0560">Oxidoreductase</keyword>
<dbReference type="PRINTS" id="PR00469">
    <property type="entry name" value="PNDRDTASEII"/>
</dbReference>
<comment type="caution">
    <text evidence="6">The sequence shown here is derived from an EMBL/GenBank/DDBJ whole genome shotgun (WGS) entry which is preliminary data.</text>
</comment>
<accession>A0ABR1NNZ4</accession>